<reference evidence="2 3" key="1">
    <citation type="submission" date="2022-09" db="EMBL/GenBank/DDBJ databases">
        <authorList>
            <person name="Han X.L."/>
            <person name="Wang Q."/>
            <person name="Lu T."/>
        </authorList>
    </citation>
    <scope>NUCLEOTIDE SEQUENCE [LARGE SCALE GENOMIC DNA]</scope>
    <source>
        <strain evidence="2 3">WQ 127069</strain>
    </source>
</reference>
<comment type="caution">
    <text evidence="2">The sequence shown here is derived from an EMBL/GenBank/DDBJ whole genome shotgun (WGS) entry which is preliminary data.</text>
</comment>
<keyword evidence="1" id="KW-0472">Membrane</keyword>
<sequence length="162" mass="17233">MSDRIVNSLTLFSTVGSGLIAGIFFAFSVFVMTALVRLPPAQGIAAMQSINIVILNPLFGLVFGGTALACGVLAITSCFKWGEAGMMYLLVGSIFYLIGSFLVTIVFNVPLNDALAAVDPGSAQGADLWIRYNASWTAWNHVRTIASLAALVSFMMAFRQIG</sequence>
<keyword evidence="3" id="KW-1185">Reference proteome</keyword>
<feature type="transmembrane region" description="Helical" evidence="1">
    <location>
        <begin position="50"/>
        <end position="75"/>
    </location>
</feature>
<keyword evidence="1" id="KW-0812">Transmembrane</keyword>
<proteinExistence type="predicted"/>
<evidence type="ECO:0000313" key="3">
    <source>
        <dbReference type="Proteomes" id="UP001652445"/>
    </source>
</evidence>
<feature type="transmembrane region" description="Helical" evidence="1">
    <location>
        <begin position="12"/>
        <end position="38"/>
    </location>
</feature>
<dbReference type="EMBL" id="JAOQIO010000038">
    <property type="protein sequence ID" value="MCU6793183.1"/>
    <property type="molecule type" value="Genomic_DNA"/>
</dbReference>
<dbReference type="Proteomes" id="UP001652445">
    <property type="component" value="Unassembled WGS sequence"/>
</dbReference>
<feature type="transmembrane region" description="Helical" evidence="1">
    <location>
        <begin position="87"/>
        <end position="107"/>
    </location>
</feature>
<gene>
    <name evidence="2" type="ORF">OB236_13755</name>
</gene>
<evidence type="ECO:0000313" key="2">
    <source>
        <dbReference type="EMBL" id="MCU6793183.1"/>
    </source>
</evidence>
<accession>A0ABT2UEW2</accession>
<dbReference type="RefSeq" id="WP_262684489.1">
    <property type="nucleotide sequence ID" value="NZ_JAOQIO010000038.1"/>
</dbReference>
<organism evidence="2 3">
    <name type="scientific">Paenibacillus baimaensis</name>
    <dbReference type="NCBI Taxonomy" id="2982185"/>
    <lineage>
        <taxon>Bacteria</taxon>
        <taxon>Bacillati</taxon>
        <taxon>Bacillota</taxon>
        <taxon>Bacilli</taxon>
        <taxon>Bacillales</taxon>
        <taxon>Paenibacillaceae</taxon>
        <taxon>Paenibacillus</taxon>
    </lineage>
</organism>
<keyword evidence="1" id="KW-1133">Transmembrane helix</keyword>
<name>A0ABT2UEW2_9BACL</name>
<feature type="transmembrane region" description="Helical" evidence="1">
    <location>
        <begin position="138"/>
        <end position="158"/>
    </location>
</feature>
<dbReference type="InterPro" id="IPR013901">
    <property type="entry name" value="Anthrone_oxy"/>
</dbReference>
<protein>
    <submittedName>
        <fullName evidence="2">DUF1772 domain-containing protein</fullName>
    </submittedName>
</protein>
<evidence type="ECO:0000256" key="1">
    <source>
        <dbReference type="SAM" id="Phobius"/>
    </source>
</evidence>
<dbReference type="Pfam" id="PF08592">
    <property type="entry name" value="Anthrone_oxy"/>
    <property type="match status" value="1"/>
</dbReference>